<reference evidence="3 4" key="1">
    <citation type="submission" date="2016-11" db="EMBL/GenBank/DDBJ databases">
        <authorList>
            <person name="Jaros S."/>
            <person name="Januszkiewicz K."/>
            <person name="Wedrychowicz H."/>
        </authorList>
    </citation>
    <scope>NUCLEOTIDE SEQUENCE [LARGE SCALE GENOMIC DNA]</scope>
    <source>
        <strain evidence="3 4">DSM 27063</strain>
    </source>
</reference>
<dbReference type="STRING" id="1168035.SAMN05444280_10166"/>
<dbReference type="OrthoDB" id="127293at2"/>
<dbReference type="Gene3D" id="3.60.60.10">
    <property type="entry name" value="Penicillin V Acylase, Chain A"/>
    <property type="match status" value="1"/>
</dbReference>
<evidence type="ECO:0000313" key="4">
    <source>
        <dbReference type="Proteomes" id="UP000184050"/>
    </source>
</evidence>
<dbReference type="Pfam" id="PF03417">
    <property type="entry name" value="AAT"/>
    <property type="match status" value="1"/>
</dbReference>
<evidence type="ECO:0000259" key="2">
    <source>
        <dbReference type="Pfam" id="PF03417"/>
    </source>
</evidence>
<evidence type="ECO:0000313" key="3">
    <source>
        <dbReference type="EMBL" id="SHI31470.1"/>
    </source>
</evidence>
<dbReference type="GO" id="GO:2001070">
    <property type="term" value="F:starch binding"/>
    <property type="evidence" value="ECO:0007669"/>
    <property type="project" value="InterPro"/>
</dbReference>
<evidence type="ECO:0000259" key="1">
    <source>
        <dbReference type="Pfam" id="PF00686"/>
    </source>
</evidence>
<dbReference type="SUPFAM" id="SSF49452">
    <property type="entry name" value="Starch-binding domain-like"/>
    <property type="match status" value="1"/>
</dbReference>
<protein>
    <submittedName>
        <fullName evidence="3">Starch binding domain-containing protein</fullName>
    </submittedName>
</protein>
<feature type="domain" description="Peptidase C45 hydrolase" evidence="2">
    <location>
        <begin position="33"/>
        <end position="234"/>
    </location>
</feature>
<name>A0A1M6A4U1_9BACT</name>
<dbReference type="RefSeq" id="WP_139279426.1">
    <property type="nucleotide sequence ID" value="NZ_FQZE01000001.1"/>
</dbReference>
<proteinExistence type="predicted"/>
<dbReference type="Proteomes" id="UP000184050">
    <property type="component" value="Unassembled WGS sequence"/>
</dbReference>
<dbReference type="InterPro" id="IPR005079">
    <property type="entry name" value="Peptidase_C45_hydrolase"/>
</dbReference>
<sequence length="391" mass="45042">MKKRDVLFLLVFSVELVRVSTACTIFTASSNNVVLTANNEDMCTTNTVIHILPPSDEKYGCIFWGFKGDHNYQGGMNEHGLFFDGAGTPPVVMTGWDLPEFDGRYIFETVLKKCKTVTEVIELVKKYSQPYLKFSHILVADANGDAVIFEWGNNQMNYIRKGENDFLIATNFNLTETPDPEKECNRYAKAKKMLSENGPSISLFEKILSVTHAEGNFPTVYSNLCDLKNRKMYLYNFHNYMFRKEFDLAKEFEKGEKEYMIRSFFPETNSELLFRYMNDCIDNFEDLPVHEISFKVNANKPFENNKIIIKGSAKELGDWDDSGVEMEEQSENTFQKSVMIKEGKLFGFAVTTQKEQYTPVDDRNQKTGEGVIEVKSDTTIFVNVYDWKKNE</sequence>
<dbReference type="EMBL" id="FQZE01000001">
    <property type="protein sequence ID" value="SHI31470.1"/>
    <property type="molecule type" value="Genomic_DNA"/>
</dbReference>
<keyword evidence="4" id="KW-1185">Reference proteome</keyword>
<dbReference type="AlphaFoldDB" id="A0A1M6A4U1"/>
<dbReference type="SUPFAM" id="SSF56235">
    <property type="entry name" value="N-terminal nucleophile aminohydrolases (Ntn hydrolases)"/>
    <property type="match status" value="1"/>
</dbReference>
<accession>A0A1M6A4U1</accession>
<dbReference type="InterPro" id="IPR013784">
    <property type="entry name" value="Carb-bd-like_fold"/>
</dbReference>
<organism evidence="3 4">
    <name type="scientific">Tangfeifania diversioriginum</name>
    <dbReference type="NCBI Taxonomy" id="1168035"/>
    <lineage>
        <taxon>Bacteria</taxon>
        <taxon>Pseudomonadati</taxon>
        <taxon>Bacteroidota</taxon>
        <taxon>Bacteroidia</taxon>
        <taxon>Marinilabiliales</taxon>
        <taxon>Prolixibacteraceae</taxon>
        <taxon>Tangfeifania</taxon>
    </lineage>
</organism>
<dbReference type="Pfam" id="PF00686">
    <property type="entry name" value="CBM_20"/>
    <property type="match status" value="1"/>
</dbReference>
<dbReference type="InterPro" id="IPR029055">
    <property type="entry name" value="Ntn_hydrolases_N"/>
</dbReference>
<feature type="domain" description="CBM20" evidence="1">
    <location>
        <begin position="291"/>
        <end position="356"/>
    </location>
</feature>
<gene>
    <name evidence="3" type="ORF">SAMN05444280_10166</name>
</gene>
<dbReference type="InterPro" id="IPR002044">
    <property type="entry name" value="CBM20"/>
</dbReference>